<dbReference type="RefSeq" id="WP_147801100.1">
    <property type="nucleotide sequence ID" value="NZ_VPFL01000033.1"/>
</dbReference>
<evidence type="ECO:0000313" key="4">
    <source>
        <dbReference type="Proteomes" id="UP000321201"/>
    </source>
</evidence>
<dbReference type="Gene3D" id="3.40.1350.10">
    <property type="match status" value="1"/>
</dbReference>
<dbReference type="GO" id="GO:0003677">
    <property type="term" value="F:DNA binding"/>
    <property type="evidence" value="ECO:0007669"/>
    <property type="project" value="InterPro"/>
</dbReference>
<accession>A0A5C7EPA5</accession>
<evidence type="ECO:0000259" key="2">
    <source>
        <dbReference type="Pfam" id="PF04471"/>
    </source>
</evidence>
<feature type="compositionally biased region" description="Basic and acidic residues" evidence="1">
    <location>
        <begin position="24"/>
        <end position="35"/>
    </location>
</feature>
<dbReference type="PANTHER" id="PTHR30015:SF7">
    <property type="entry name" value="TYPE IV METHYL-DIRECTED RESTRICTION ENZYME ECOKMRR"/>
    <property type="match status" value="1"/>
</dbReference>
<dbReference type="InterPro" id="IPR011856">
    <property type="entry name" value="tRNA_endonuc-like_dom_sf"/>
</dbReference>
<dbReference type="Proteomes" id="UP000321201">
    <property type="component" value="Unassembled WGS sequence"/>
</dbReference>
<evidence type="ECO:0000256" key="1">
    <source>
        <dbReference type="SAM" id="MobiDB-lite"/>
    </source>
</evidence>
<evidence type="ECO:0000313" key="3">
    <source>
        <dbReference type="EMBL" id="TXF10364.1"/>
    </source>
</evidence>
<dbReference type="OrthoDB" id="9803736at2"/>
<comment type="caution">
    <text evidence="3">The sequence shown here is derived from an EMBL/GenBank/DDBJ whole genome shotgun (WGS) entry which is preliminary data.</text>
</comment>
<dbReference type="InterPro" id="IPR052906">
    <property type="entry name" value="Type_IV_Methyl-Rstrct_Enzyme"/>
</dbReference>
<dbReference type="InParanoid" id="A0A5C7EPA5"/>
<keyword evidence="3" id="KW-0378">Hydrolase</keyword>
<gene>
    <name evidence="3" type="ORF">FR698_15505</name>
</gene>
<keyword evidence="3" id="KW-0255">Endonuclease</keyword>
<sequence length="216" mass="24432">MLKKNPERIDVEFLMQFEEFVEFRRQSQRKTDEPKASSTDKAQSDPVEQIEQAFSNYQESLIDDVLEKLRGVTPAFFERLVIRLLVKMGYGGGLKQAAEVVGGSGDEGIDGIINEDKLGLDVIYIQAKQWTTPVGRPEIQKFVGALHGKRAKKGIFITSSEFTREARDYVTHLEPRVVLIDGKTMARLMVEHDVGVTSKSIYELKSIDQDFFDDGL</sequence>
<dbReference type="EMBL" id="VPFL01000033">
    <property type="protein sequence ID" value="TXF10364.1"/>
    <property type="molecule type" value="Genomic_DNA"/>
</dbReference>
<protein>
    <submittedName>
        <fullName evidence="3">Restriction endonuclease</fullName>
    </submittedName>
</protein>
<keyword evidence="4" id="KW-1185">Reference proteome</keyword>
<dbReference type="Pfam" id="PF04471">
    <property type="entry name" value="Mrr_cat"/>
    <property type="match status" value="1"/>
</dbReference>
<reference evidence="3 4" key="1">
    <citation type="submission" date="2019-08" db="EMBL/GenBank/DDBJ databases">
        <title>Pelomicrobium methylotrophicum gen. nov., sp. nov. a moderately thermophilic, facultatively anaerobic, lithoautotrophic and methylotrophic bacterium isolated from a terrestrial mud volcano.</title>
        <authorList>
            <person name="Slobodkina G.B."/>
            <person name="Merkel A.Y."/>
            <person name="Slobodkin A.I."/>
        </authorList>
    </citation>
    <scope>NUCLEOTIDE SEQUENCE [LARGE SCALE GENOMIC DNA]</scope>
    <source>
        <strain evidence="3 4">SM250</strain>
    </source>
</reference>
<dbReference type="PANTHER" id="PTHR30015">
    <property type="entry name" value="MRR RESTRICTION SYSTEM PROTEIN"/>
    <property type="match status" value="1"/>
</dbReference>
<dbReference type="AlphaFoldDB" id="A0A5C7EPA5"/>
<feature type="domain" description="Restriction endonuclease type IV Mrr" evidence="2">
    <location>
        <begin position="70"/>
        <end position="189"/>
    </location>
</feature>
<organism evidence="3 4">
    <name type="scientific">Pelomicrobium methylotrophicum</name>
    <dbReference type="NCBI Taxonomy" id="2602750"/>
    <lineage>
        <taxon>Bacteria</taxon>
        <taxon>Pseudomonadati</taxon>
        <taxon>Pseudomonadota</taxon>
        <taxon>Hydrogenophilia</taxon>
        <taxon>Hydrogenophilia incertae sedis</taxon>
        <taxon>Pelomicrobium</taxon>
    </lineage>
</organism>
<dbReference type="GO" id="GO:0015666">
    <property type="term" value="F:restriction endodeoxyribonuclease activity"/>
    <property type="evidence" value="ECO:0007669"/>
    <property type="project" value="TreeGrafter"/>
</dbReference>
<proteinExistence type="predicted"/>
<dbReference type="InterPro" id="IPR007560">
    <property type="entry name" value="Restrct_endonuc_IV_Mrr"/>
</dbReference>
<feature type="region of interest" description="Disordered" evidence="1">
    <location>
        <begin position="24"/>
        <end position="47"/>
    </location>
</feature>
<dbReference type="InterPro" id="IPR011335">
    <property type="entry name" value="Restrct_endonuc-II-like"/>
</dbReference>
<keyword evidence="3" id="KW-0540">Nuclease</keyword>
<dbReference type="GO" id="GO:0009307">
    <property type="term" value="P:DNA restriction-modification system"/>
    <property type="evidence" value="ECO:0007669"/>
    <property type="project" value="InterPro"/>
</dbReference>
<name>A0A5C7EPA5_9PROT</name>
<dbReference type="SUPFAM" id="SSF52980">
    <property type="entry name" value="Restriction endonuclease-like"/>
    <property type="match status" value="1"/>
</dbReference>
<dbReference type="FunCoup" id="A0A5C7EPA5">
    <property type="interactions" value="16"/>
</dbReference>